<dbReference type="GO" id="GO:0022623">
    <property type="term" value="C:proteasome-activating nucleotidase complex"/>
    <property type="evidence" value="ECO:0007669"/>
    <property type="project" value="UniProtKB-UniRule"/>
</dbReference>
<evidence type="ECO:0000256" key="10">
    <source>
        <dbReference type="RuleBase" id="RU003651"/>
    </source>
</evidence>
<dbReference type="GO" id="GO:0016887">
    <property type="term" value="F:ATP hydrolysis activity"/>
    <property type="evidence" value="ECO:0007669"/>
    <property type="project" value="UniProtKB-UniRule"/>
</dbReference>
<gene>
    <name evidence="9" type="primary">pan</name>
    <name evidence="12" type="ORF">AKJ65_01155</name>
</gene>
<evidence type="ECO:0000313" key="13">
    <source>
        <dbReference type="Proteomes" id="UP000070284"/>
    </source>
</evidence>
<dbReference type="InterPro" id="IPR027417">
    <property type="entry name" value="P-loop_NTPase"/>
</dbReference>
<dbReference type="InterPro" id="IPR050221">
    <property type="entry name" value="26S_Proteasome_ATPase"/>
</dbReference>
<protein>
    <recommendedName>
        <fullName evidence="9">Proteasome-activating nucleotidase</fullName>
        <shortName evidence="9">PAN</shortName>
    </recommendedName>
    <alternativeName>
        <fullName evidence="9">Proteasomal ATPase</fullName>
    </alternativeName>
    <alternativeName>
        <fullName evidence="9">Proteasome regulatory ATPase</fullName>
    </alternativeName>
    <alternativeName>
        <fullName evidence="9">Proteasome regulatory particle</fullName>
    </alternativeName>
</protein>
<dbReference type="FunFam" id="3.40.50.300:FF:000030">
    <property type="entry name" value="26S protease regulatory subunit 8"/>
    <property type="match status" value="1"/>
</dbReference>
<dbReference type="GO" id="GO:0005737">
    <property type="term" value="C:cytoplasm"/>
    <property type="evidence" value="ECO:0007669"/>
    <property type="project" value="UniProtKB-SubCell"/>
</dbReference>
<comment type="subunit">
    <text evidence="9">Homohexamer. The hexameric complex has a two-ring architecture resembling a top hat that caps the 20S proteasome core at one or both ends. Upon ATP-binding, the C-terminus of PAN interacts with the alpha-rings of the proteasome core by binding to the intersubunit pockets.</text>
</comment>
<dbReference type="Pfam" id="PF00004">
    <property type="entry name" value="AAA"/>
    <property type="match status" value="1"/>
</dbReference>
<dbReference type="InterPro" id="IPR003960">
    <property type="entry name" value="ATPase_AAA_CS"/>
</dbReference>
<dbReference type="GO" id="GO:0043335">
    <property type="term" value="P:protein unfolding"/>
    <property type="evidence" value="ECO:0007669"/>
    <property type="project" value="UniProtKB-UniRule"/>
</dbReference>
<reference evidence="12 13" key="1">
    <citation type="journal article" date="2016" name="Sci. Rep.">
        <title>Metabolic traits of an uncultured archaeal lineage -MSBL1- from brine pools of the Red Sea.</title>
        <authorList>
            <person name="Mwirichia R."/>
            <person name="Alam I."/>
            <person name="Rashid M."/>
            <person name="Vinu M."/>
            <person name="Ba-Alawi W."/>
            <person name="Anthony Kamau A."/>
            <person name="Kamanda Ngugi D."/>
            <person name="Goker M."/>
            <person name="Klenk H.P."/>
            <person name="Bajic V."/>
            <person name="Stingl U."/>
        </authorList>
    </citation>
    <scope>NUCLEOTIDE SEQUENCE [LARGE SCALE GENOMIC DNA]</scope>
    <source>
        <strain evidence="12">SCGC-AAA259E19</strain>
    </source>
</reference>
<dbReference type="NCBIfam" id="NF003069">
    <property type="entry name" value="PRK03992.1"/>
    <property type="match status" value="1"/>
</dbReference>
<keyword evidence="13" id="KW-1185">Reference proteome</keyword>
<evidence type="ECO:0000256" key="5">
    <source>
        <dbReference type="ARBA" id="ARBA00022840"/>
    </source>
</evidence>
<dbReference type="Proteomes" id="UP000070284">
    <property type="component" value="Unassembled WGS sequence"/>
</dbReference>
<dbReference type="Gene3D" id="2.40.50.140">
    <property type="entry name" value="Nucleic acid-binding proteins"/>
    <property type="match status" value="1"/>
</dbReference>
<comment type="function">
    <text evidence="9">ATPase which is responsible for recognizing, binding, unfolding and translocation of substrate proteins into the archaeal 20S proteasome core particle. Is essential for opening the gate of the 20S proteasome via an interaction with its C-terminus, thereby allowing substrate entry and access to the site of proteolysis. Thus, the C-termini of the proteasomal ATPase function like a 'key in a lock' to induce gate opening and therefore regulate proteolysis. Unfolding activity requires energy from ATP hydrolysis, whereas ATP binding alone promotes ATPase-20S proteasome association which triggers gate opening, and supports translocation of unfolded substrates.</text>
</comment>
<dbReference type="AlphaFoldDB" id="A0A133UND4"/>
<dbReference type="InterPro" id="IPR012340">
    <property type="entry name" value="NA-bd_OB-fold"/>
</dbReference>
<evidence type="ECO:0000259" key="11">
    <source>
        <dbReference type="SMART" id="SM00382"/>
    </source>
</evidence>
<dbReference type="EMBL" id="LHXO01000009">
    <property type="protein sequence ID" value="KXA95671.1"/>
    <property type="molecule type" value="Genomic_DNA"/>
</dbReference>
<dbReference type="InterPro" id="IPR023501">
    <property type="entry name" value="Nucleotidase_PAN"/>
</dbReference>
<dbReference type="Gene3D" id="1.10.8.60">
    <property type="match status" value="1"/>
</dbReference>
<accession>A0A133UND4</accession>
<dbReference type="PANTHER" id="PTHR23073">
    <property type="entry name" value="26S PROTEASOME REGULATORY SUBUNIT"/>
    <property type="match status" value="1"/>
</dbReference>
<dbReference type="HAMAP" id="MF_00553">
    <property type="entry name" value="PAN"/>
    <property type="match status" value="1"/>
</dbReference>
<dbReference type="GO" id="GO:0005524">
    <property type="term" value="F:ATP binding"/>
    <property type="evidence" value="ECO:0007669"/>
    <property type="project" value="UniProtKB-UniRule"/>
</dbReference>
<evidence type="ECO:0000256" key="4">
    <source>
        <dbReference type="ARBA" id="ARBA00022741"/>
    </source>
</evidence>
<dbReference type="Pfam" id="PF17862">
    <property type="entry name" value="AAA_lid_3"/>
    <property type="match status" value="1"/>
</dbReference>
<evidence type="ECO:0000256" key="3">
    <source>
        <dbReference type="ARBA" id="ARBA00022490"/>
    </source>
</evidence>
<comment type="domain">
    <text evidence="9">Consists of three main regions, an N-terminal coiled-coil domain that may assist in substrate recognition, an interdomain involved in PAN hexamerization, and a C-terminal ATPase domain of the AAA type.</text>
</comment>
<evidence type="ECO:0000256" key="6">
    <source>
        <dbReference type="ARBA" id="ARBA00022942"/>
    </source>
</evidence>
<sequence length="398" mass="44507">MTDSSDIDKSKIPEDSYLASYVKQLEERIRGLENERGAIESERARLERELKDLRSELEKLKSPPLVSATILDTLPDNKAVVQSSSGPKFLVEISKFLDQGKIQPGAKVGLNQRTLNVVEVLPSEKDPSVRGMEIEESPDVSYDDVGGLEKQIQEIRETVELPLTKKESFEKVGVEPPHGVLLHGPPGTGKTLLARAVAHETKATFIKLIASELVQKYIGEGSRMVREMFELAREKAPSIVFIDEIDAIASKRRNSSTSGDREVQRTMMQFLGELDGFEPRGDVKIISATNRPDILDRALLRPGRFDRLIEFPIPDKEARKSIFKIHKRGMALDESINIDYLAKKTEEATGADIKAICTEAGMQAIRKDREKVTKSDFQKAISKVLMEKDTDSQEVMFG</sequence>
<keyword evidence="5 9" id="KW-0067">ATP-binding</keyword>
<dbReference type="PROSITE" id="PS00674">
    <property type="entry name" value="AAA"/>
    <property type="match status" value="1"/>
</dbReference>
<comment type="similarity">
    <text evidence="2 9 10">Belongs to the AAA ATPase family.</text>
</comment>
<dbReference type="GO" id="GO:0010498">
    <property type="term" value="P:proteasomal protein catabolic process"/>
    <property type="evidence" value="ECO:0007669"/>
    <property type="project" value="UniProtKB-UniRule"/>
</dbReference>
<dbReference type="SUPFAM" id="SSF52540">
    <property type="entry name" value="P-loop containing nucleoside triphosphate hydrolases"/>
    <property type="match status" value="1"/>
</dbReference>
<dbReference type="PATRIC" id="fig|1698264.3.peg.1882"/>
<comment type="subcellular location">
    <subcellularLocation>
        <location evidence="1 9">Cytoplasm</location>
    </subcellularLocation>
</comment>
<name>A0A133UND4_9EURY</name>
<feature type="domain" description="AAA+ ATPase" evidence="11">
    <location>
        <begin position="176"/>
        <end position="315"/>
    </location>
</feature>
<keyword evidence="4 9" id="KW-0547">Nucleotide-binding</keyword>
<evidence type="ECO:0000256" key="8">
    <source>
        <dbReference type="ARBA" id="ARBA00023186"/>
    </source>
</evidence>
<feature type="binding site" evidence="9">
    <location>
        <position position="326"/>
    </location>
    <ligand>
        <name>ATP</name>
        <dbReference type="ChEBI" id="CHEBI:30616"/>
    </ligand>
</feature>
<dbReference type="InterPro" id="IPR032501">
    <property type="entry name" value="Prot_ATP_ID_OB_2nd"/>
</dbReference>
<keyword evidence="8 9" id="KW-0143">Chaperone</keyword>
<feature type="binding site" evidence="9">
    <location>
        <begin position="187"/>
        <end position="192"/>
    </location>
    <ligand>
        <name>ATP</name>
        <dbReference type="ChEBI" id="CHEBI:30616"/>
    </ligand>
</feature>
<keyword evidence="7 9" id="KW-0175">Coiled coil</keyword>
<organism evidence="12 13">
    <name type="scientific">candidate division MSBL1 archaeon SCGC-AAA259E19</name>
    <dbReference type="NCBI Taxonomy" id="1698264"/>
    <lineage>
        <taxon>Archaea</taxon>
        <taxon>Methanobacteriati</taxon>
        <taxon>Methanobacteriota</taxon>
        <taxon>candidate division MSBL1</taxon>
    </lineage>
</organism>
<dbReference type="InterPro" id="IPR003959">
    <property type="entry name" value="ATPase_AAA_core"/>
</dbReference>
<proteinExistence type="inferred from homology"/>
<dbReference type="Gene3D" id="3.40.50.300">
    <property type="entry name" value="P-loop containing nucleotide triphosphate hydrolases"/>
    <property type="match status" value="1"/>
</dbReference>
<evidence type="ECO:0000313" key="12">
    <source>
        <dbReference type="EMBL" id="KXA95671.1"/>
    </source>
</evidence>
<dbReference type="InterPro" id="IPR003593">
    <property type="entry name" value="AAA+_ATPase"/>
</dbReference>
<evidence type="ECO:0000256" key="1">
    <source>
        <dbReference type="ARBA" id="ARBA00004496"/>
    </source>
</evidence>
<evidence type="ECO:0000256" key="2">
    <source>
        <dbReference type="ARBA" id="ARBA00006914"/>
    </source>
</evidence>
<dbReference type="Pfam" id="PF16450">
    <property type="entry name" value="Prot_ATP_ID_OB_C"/>
    <property type="match status" value="1"/>
</dbReference>
<keyword evidence="6 9" id="KW-0647">Proteasome</keyword>
<dbReference type="NCBIfam" id="TIGR01242">
    <property type="entry name" value="proteasome-activating nucleotidase"/>
    <property type="match status" value="1"/>
</dbReference>
<dbReference type="SMART" id="SM00382">
    <property type="entry name" value="AAA"/>
    <property type="match status" value="1"/>
</dbReference>
<dbReference type="InterPro" id="IPR041569">
    <property type="entry name" value="AAA_lid_3"/>
</dbReference>
<dbReference type="FunFam" id="1.10.8.60:FF:000006">
    <property type="entry name" value="26S protease regulatory subunit 8"/>
    <property type="match status" value="1"/>
</dbReference>
<keyword evidence="3 9" id="KW-0963">Cytoplasm</keyword>
<evidence type="ECO:0000256" key="9">
    <source>
        <dbReference type="HAMAP-Rule" id="MF_00553"/>
    </source>
</evidence>
<comment type="caution">
    <text evidence="12">The sequence shown here is derived from an EMBL/GenBank/DDBJ whole genome shotgun (WGS) entry which is preliminary data.</text>
</comment>
<evidence type="ECO:0000256" key="7">
    <source>
        <dbReference type="ARBA" id="ARBA00023054"/>
    </source>
</evidence>
<feature type="coiled-coil region" evidence="9">
    <location>
        <begin position="22"/>
        <end position="63"/>
    </location>
</feature>